<protein>
    <submittedName>
        <fullName evidence="9">TRAP transporter large permease subunit</fullName>
    </submittedName>
</protein>
<feature type="transmembrane region" description="Helical" evidence="7">
    <location>
        <begin position="46"/>
        <end position="69"/>
    </location>
</feature>
<evidence type="ECO:0000256" key="6">
    <source>
        <dbReference type="ARBA" id="ARBA00023136"/>
    </source>
</evidence>
<comment type="caution">
    <text evidence="9">The sequence shown here is derived from an EMBL/GenBank/DDBJ whole genome shotgun (WGS) entry which is preliminary data.</text>
</comment>
<evidence type="ECO:0000256" key="4">
    <source>
        <dbReference type="ARBA" id="ARBA00022692"/>
    </source>
</evidence>
<feature type="domain" description="TRAP C4-dicarboxylate transport system permease DctM subunit" evidence="8">
    <location>
        <begin position="7"/>
        <end position="109"/>
    </location>
</feature>
<proteinExistence type="predicted"/>
<feature type="transmembrane region" description="Helical" evidence="7">
    <location>
        <begin position="6"/>
        <end position="34"/>
    </location>
</feature>
<accession>A0A7V5LI83</accession>
<keyword evidence="3" id="KW-0997">Cell inner membrane</keyword>
<evidence type="ECO:0000313" key="9">
    <source>
        <dbReference type="EMBL" id="HHE54146.1"/>
    </source>
</evidence>
<keyword evidence="6 7" id="KW-0472">Membrane</keyword>
<evidence type="ECO:0000259" key="8">
    <source>
        <dbReference type="Pfam" id="PF06808"/>
    </source>
</evidence>
<dbReference type="Pfam" id="PF06808">
    <property type="entry name" value="DctM"/>
    <property type="match status" value="1"/>
</dbReference>
<dbReference type="AlphaFoldDB" id="A0A7V5LI83"/>
<reference evidence="9" key="1">
    <citation type="journal article" date="2020" name="mSystems">
        <title>Genome- and Community-Level Interaction Insights into Carbon Utilization and Element Cycling Functions of Hydrothermarchaeota in Hydrothermal Sediment.</title>
        <authorList>
            <person name="Zhou Z."/>
            <person name="Liu Y."/>
            <person name="Xu W."/>
            <person name="Pan J."/>
            <person name="Luo Z.H."/>
            <person name="Li M."/>
        </authorList>
    </citation>
    <scope>NUCLEOTIDE SEQUENCE [LARGE SCALE GENOMIC DNA]</scope>
    <source>
        <strain evidence="9">HyVt-76</strain>
    </source>
</reference>
<comment type="subcellular location">
    <subcellularLocation>
        <location evidence="1">Cell inner membrane</location>
        <topology evidence="1">Multi-pass membrane protein</topology>
    </subcellularLocation>
</comment>
<name>A0A7V5LI83_CALAY</name>
<evidence type="ECO:0000256" key="2">
    <source>
        <dbReference type="ARBA" id="ARBA00022475"/>
    </source>
</evidence>
<evidence type="ECO:0000256" key="7">
    <source>
        <dbReference type="SAM" id="Phobius"/>
    </source>
</evidence>
<dbReference type="GO" id="GO:0005886">
    <property type="term" value="C:plasma membrane"/>
    <property type="evidence" value="ECO:0007669"/>
    <property type="project" value="UniProtKB-SubCell"/>
</dbReference>
<feature type="transmembrane region" description="Helical" evidence="7">
    <location>
        <begin position="84"/>
        <end position="106"/>
    </location>
</feature>
<sequence>MTTLLLIVLIAVLTLFGTPLFVIISGIALLLFHLAEIDSSALIIELYRLTSQPIFLAIPLFTFAGYLLAESQTPRRLVNLSKALIGWLPAGLAIVALVSCALFTAFTGAS</sequence>
<keyword evidence="4 7" id="KW-0812">Transmembrane</keyword>
<dbReference type="GO" id="GO:0022857">
    <property type="term" value="F:transmembrane transporter activity"/>
    <property type="evidence" value="ECO:0007669"/>
    <property type="project" value="TreeGrafter"/>
</dbReference>
<keyword evidence="5 7" id="KW-1133">Transmembrane helix</keyword>
<dbReference type="InterPro" id="IPR004681">
    <property type="entry name" value="TRAP_DctM"/>
</dbReference>
<evidence type="ECO:0000256" key="1">
    <source>
        <dbReference type="ARBA" id="ARBA00004429"/>
    </source>
</evidence>
<dbReference type="InterPro" id="IPR010656">
    <property type="entry name" value="DctM"/>
</dbReference>
<keyword evidence="2" id="KW-1003">Cell membrane</keyword>
<dbReference type="PANTHER" id="PTHR33362:SF5">
    <property type="entry name" value="C4-DICARBOXYLATE TRAP TRANSPORTER LARGE PERMEASE PROTEIN DCTM"/>
    <property type="match status" value="1"/>
</dbReference>
<evidence type="ECO:0000256" key="5">
    <source>
        <dbReference type="ARBA" id="ARBA00022989"/>
    </source>
</evidence>
<evidence type="ECO:0000256" key="3">
    <source>
        <dbReference type="ARBA" id="ARBA00022519"/>
    </source>
</evidence>
<dbReference type="Proteomes" id="UP000886111">
    <property type="component" value="Unassembled WGS sequence"/>
</dbReference>
<dbReference type="PANTHER" id="PTHR33362">
    <property type="entry name" value="SIALIC ACID TRAP TRANSPORTER PERMEASE PROTEIN SIAT-RELATED"/>
    <property type="match status" value="1"/>
</dbReference>
<dbReference type="EMBL" id="DRTD01000002">
    <property type="protein sequence ID" value="HHE54146.1"/>
    <property type="molecule type" value="Genomic_DNA"/>
</dbReference>
<organism evidence="9">
    <name type="scientific">Caldithrix abyssi</name>
    <dbReference type="NCBI Taxonomy" id="187145"/>
    <lineage>
        <taxon>Bacteria</taxon>
        <taxon>Pseudomonadati</taxon>
        <taxon>Calditrichota</taxon>
        <taxon>Calditrichia</taxon>
        <taxon>Calditrichales</taxon>
        <taxon>Calditrichaceae</taxon>
        <taxon>Caldithrix</taxon>
    </lineage>
</organism>
<feature type="non-terminal residue" evidence="9">
    <location>
        <position position="110"/>
    </location>
</feature>
<gene>
    <name evidence="9" type="ORF">ENL21_00055</name>
</gene>